<comment type="function">
    <text evidence="6">Catalyzes the condensation of acetyl-CoA with acetoacetyl-CoA to form HMG-CoA.</text>
</comment>
<evidence type="ECO:0000256" key="5">
    <source>
        <dbReference type="PIRSR" id="PIRSR610122-2"/>
    </source>
</evidence>
<protein>
    <recommendedName>
        <fullName evidence="6">Hydroxymethylglutaryl-CoA synthase</fullName>
        <shortName evidence="6">HMG-CoA synthase</shortName>
        <ecNumber evidence="6">2.3.3.10</ecNumber>
    </recommendedName>
    <alternativeName>
        <fullName evidence="6">3-hydroxy-3-methylglutaryl coenzyme A synthase</fullName>
    </alternativeName>
</protein>
<proteinExistence type="inferred from homology"/>
<dbReference type="WBParaSite" id="ACRNAN_scaffold1532.g10215.t1">
    <property type="protein sequence ID" value="ACRNAN_scaffold1532.g10215.t1"/>
    <property type="gene ID" value="ACRNAN_scaffold1532.g10215"/>
</dbReference>
<dbReference type="InterPro" id="IPR010122">
    <property type="entry name" value="HMG_CoA_synthase_euk"/>
</dbReference>
<dbReference type="SUPFAM" id="SSF53901">
    <property type="entry name" value="Thiolase-like"/>
    <property type="match status" value="2"/>
</dbReference>
<feature type="region of interest" description="Disordered" evidence="7">
    <location>
        <begin position="117"/>
        <end position="155"/>
    </location>
</feature>
<dbReference type="NCBIfam" id="TIGR01833">
    <property type="entry name" value="HMG-CoA-S_euk"/>
    <property type="match status" value="1"/>
</dbReference>
<dbReference type="InterPro" id="IPR013528">
    <property type="entry name" value="HMG_CoA_synth_N"/>
</dbReference>
<feature type="binding site" evidence="5">
    <location>
        <position position="366"/>
    </location>
    <ligand>
        <name>CoA</name>
        <dbReference type="ChEBI" id="CHEBI:57287"/>
    </ligand>
</feature>
<evidence type="ECO:0000313" key="11">
    <source>
        <dbReference type="Proteomes" id="UP000887540"/>
    </source>
</evidence>
<dbReference type="PANTHER" id="PTHR43323:SF2">
    <property type="entry name" value="HYDROXYMETHYLGLUTARYL-COA SYNTHASE"/>
    <property type="match status" value="1"/>
</dbReference>
<reference evidence="12" key="1">
    <citation type="submission" date="2022-11" db="UniProtKB">
        <authorList>
            <consortium name="WormBaseParasite"/>
        </authorList>
    </citation>
    <scope>IDENTIFICATION</scope>
</reference>
<feature type="domain" description="Hydroxymethylglutaryl-coenzyme A synthase N-terminal" evidence="8">
    <location>
        <begin position="157"/>
        <end position="329"/>
    </location>
</feature>
<feature type="compositionally biased region" description="Acidic residues" evidence="7">
    <location>
        <begin position="95"/>
        <end position="105"/>
    </location>
</feature>
<dbReference type="CDD" id="cd00827">
    <property type="entry name" value="init_cond_enzymes"/>
    <property type="match status" value="1"/>
</dbReference>
<feature type="domain" description="DNA replication factor RFC1 C-terminal" evidence="9">
    <location>
        <begin position="5"/>
        <end position="54"/>
    </location>
</feature>
<evidence type="ECO:0000256" key="2">
    <source>
        <dbReference type="ARBA" id="ARBA00022679"/>
    </source>
</evidence>
<evidence type="ECO:0000259" key="8">
    <source>
        <dbReference type="Pfam" id="PF01154"/>
    </source>
</evidence>
<feature type="domain" description="Hydroxymethylglutaryl-coenzyme A synthase C-terminal" evidence="10">
    <location>
        <begin position="330"/>
        <end position="615"/>
    </location>
</feature>
<feature type="region of interest" description="Disordered" evidence="7">
    <location>
        <begin position="85"/>
        <end position="105"/>
    </location>
</feature>
<dbReference type="GO" id="GO:0003689">
    <property type="term" value="F:DNA clamp loader activity"/>
    <property type="evidence" value="ECO:0007669"/>
    <property type="project" value="InterPro"/>
</dbReference>
<comment type="similarity">
    <text evidence="1 6">Belongs to the thiolase-like superfamily. HMG-CoA synthase family.</text>
</comment>
<feature type="compositionally biased region" description="Basic and acidic residues" evidence="7">
    <location>
        <begin position="85"/>
        <end position="94"/>
    </location>
</feature>
<evidence type="ECO:0000256" key="6">
    <source>
        <dbReference type="RuleBase" id="RU364071"/>
    </source>
</evidence>
<evidence type="ECO:0000313" key="12">
    <source>
        <dbReference type="WBParaSite" id="ACRNAN_scaffold1532.g10215.t1"/>
    </source>
</evidence>
<dbReference type="Pfam" id="PF08540">
    <property type="entry name" value="HMG_CoA_synt_C"/>
    <property type="match status" value="1"/>
</dbReference>
<dbReference type="GO" id="GO:0010142">
    <property type="term" value="P:farnesyl diphosphate biosynthetic process, mevalonate pathway"/>
    <property type="evidence" value="ECO:0007669"/>
    <property type="project" value="InterPro"/>
</dbReference>
<keyword evidence="11" id="KW-1185">Reference proteome</keyword>
<keyword evidence="3" id="KW-0235">DNA replication</keyword>
<evidence type="ECO:0000256" key="3">
    <source>
        <dbReference type="ARBA" id="ARBA00022705"/>
    </source>
</evidence>
<feature type="active site" description="Proton donor/acceptor" evidence="4">
    <location>
        <position position="237"/>
    </location>
</feature>
<keyword evidence="6" id="KW-0753">Steroid metabolism</keyword>
<dbReference type="AlphaFoldDB" id="A0A914CVX4"/>
<dbReference type="Pfam" id="PF01154">
    <property type="entry name" value="HMG_CoA_synt_N"/>
    <property type="match status" value="1"/>
</dbReference>
<dbReference type="PANTHER" id="PTHR43323">
    <property type="entry name" value="3-HYDROXY-3-METHYLGLUTARYL COENZYME A SYNTHASE"/>
    <property type="match status" value="1"/>
</dbReference>
<feature type="compositionally biased region" description="Gly residues" evidence="7">
    <location>
        <begin position="130"/>
        <end position="139"/>
    </location>
</feature>
<keyword evidence="6" id="KW-0443">Lipid metabolism</keyword>
<comment type="catalytic activity">
    <reaction evidence="6">
        <text>acetoacetyl-CoA + acetyl-CoA + H2O = (3S)-3-hydroxy-3-methylglutaryl-CoA + CoA + H(+)</text>
        <dbReference type="Rhea" id="RHEA:10188"/>
        <dbReference type="ChEBI" id="CHEBI:15377"/>
        <dbReference type="ChEBI" id="CHEBI:15378"/>
        <dbReference type="ChEBI" id="CHEBI:43074"/>
        <dbReference type="ChEBI" id="CHEBI:57286"/>
        <dbReference type="ChEBI" id="CHEBI:57287"/>
        <dbReference type="ChEBI" id="CHEBI:57288"/>
        <dbReference type="EC" id="2.3.3.10"/>
    </reaction>
</comment>
<evidence type="ECO:0000256" key="1">
    <source>
        <dbReference type="ARBA" id="ARBA00007061"/>
    </source>
</evidence>
<sequence>MILASEVVEVYVNYALTKDDTEAINELGVWPGREDISKKVSTKAKSALTRALNKEHRLLPYAIIDMAKGRKAAAVEPEVEIDEEGHVIERKLAGSDDENGDDEDEEVKDMAGVIIQKPSGAKSPSTSGATRGGRGGGGASRVIGIPRKSSLENSGPPKNIGIKGFEFYFPKNYVDLADLEKYDNEVGKYTKGRGQKEMSFCTDCEDSVSMALTVTSALLKNYNIDIKDIGYLSVGTESLVDKSKSIKTSLMRLFKPEENHDIGGVDMKNACYGGTEAIFGAVDWLQANYDTEHRNAIAVLVDIAVYGEKSARSTGGASAIAFLIGPDAPISFEKGLRSYYMEDITDFYKPIGGMASEYPVVNGADSIKAYAQALDECFTAYNKKVLRLLNKERSIEDYVAVMFHCPYYRLIQKAFARLVFKDFLDGRNTNLVGAEKLEQLRNITLEESLNSREFWHDILLSANDLLKEKVEPNVEFNLRLGNSYTASLYTQIIKLIHRISDHEELNGKKALLFSYGSGCASAMFSLTFNLDDEKNRNEYENMRKSALNAAERMESRVRYSPDEYTAIMKDREDLIESEKPIVPHALNNGKFPEIFPNTYYLTHIGENFLRYYAIHT</sequence>
<evidence type="ECO:0000256" key="4">
    <source>
        <dbReference type="PIRSR" id="PIRSR610122-1"/>
    </source>
</evidence>
<keyword evidence="6" id="KW-0756">Sterol biosynthesis</keyword>
<dbReference type="Gene3D" id="3.40.47.10">
    <property type="match status" value="1"/>
</dbReference>
<evidence type="ECO:0000256" key="7">
    <source>
        <dbReference type="SAM" id="MobiDB-lite"/>
    </source>
</evidence>
<dbReference type="GO" id="GO:0016126">
    <property type="term" value="P:sterol biosynthetic process"/>
    <property type="evidence" value="ECO:0007669"/>
    <property type="project" value="UniProtKB-KW"/>
</dbReference>
<keyword evidence="6" id="KW-0444">Lipid biosynthesis</keyword>
<accession>A0A914CVX4</accession>
<name>A0A914CVX4_9BILA</name>
<keyword evidence="2 6" id="KW-0808">Transferase</keyword>
<comment type="pathway">
    <text evidence="6">Metabolic intermediate biosynthesis; (R)-mevalonate biosynthesis; (R)-mevalonate from acetyl-CoA: step 2/3.</text>
</comment>
<evidence type="ECO:0000259" key="10">
    <source>
        <dbReference type="Pfam" id="PF08540"/>
    </source>
</evidence>
<dbReference type="InterPro" id="IPR013746">
    <property type="entry name" value="HMG_CoA_synt_C_dom"/>
</dbReference>
<evidence type="ECO:0000259" key="9">
    <source>
        <dbReference type="Pfam" id="PF08519"/>
    </source>
</evidence>
<dbReference type="GO" id="GO:0006260">
    <property type="term" value="P:DNA replication"/>
    <property type="evidence" value="ECO:0007669"/>
    <property type="project" value="UniProtKB-KW"/>
</dbReference>
<feature type="active site" description="Proton donor/acceptor" evidence="4">
    <location>
        <position position="404"/>
    </location>
</feature>
<dbReference type="InterPro" id="IPR016039">
    <property type="entry name" value="Thiolase-like"/>
</dbReference>
<dbReference type="GO" id="GO:0005524">
    <property type="term" value="F:ATP binding"/>
    <property type="evidence" value="ECO:0007669"/>
    <property type="project" value="InterPro"/>
</dbReference>
<dbReference type="GO" id="GO:0005663">
    <property type="term" value="C:DNA replication factor C complex"/>
    <property type="evidence" value="ECO:0007669"/>
    <property type="project" value="InterPro"/>
</dbReference>
<dbReference type="GO" id="GO:0006084">
    <property type="term" value="P:acetyl-CoA metabolic process"/>
    <property type="evidence" value="ECO:0007669"/>
    <property type="project" value="InterPro"/>
</dbReference>
<feature type="active site" description="Acyl-thioester intermediate" evidence="4">
    <location>
        <position position="271"/>
    </location>
</feature>
<keyword evidence="6" id="KW-1207">Sterol metabolism</keyword>
<dbReference type="InterPro" id="IPR013725">
    <property type="entry name" value="DNA_replication_fac_RFC1_C"/>
</dbReference>
<feature type="binding site" evidence="5">
    <location>
        <position position="413"/>
    </location>
    <ligand>
        <name>CoA</name>
        <dbReference type="ChEBI" id="CHEBI:57287"/>
    </ligand>
</feature>
<keyword evidence="6" id="KW-0752">Steroid biosynthesis</keyword>
<dbReference type="GO" id="GO:0004421">
    <property type="term" value="F:hydroxymethylglutaryl-CoA synthase activity"/>
    <property type="evidence" value="ECO:0007669"/>
    <property type="project" value="UniProtKB-EC"/>
</dbReference>
<dbReference type="EC" id="2.3.3.10" evidence="6"/>
<dbReference type="Pfam" id="PF08519">
    <property type="entry name" value="RFC1"/>
    <property type="match status" value="1"/>
</dbReference>
<organism evidence="11 12">
    <name type="scientific">Acrobeloides nanus</name>
    <dbReference type="NCBI Taxonomy" id="290746"/>
    <lineage>
        <taxon>Eukaryota</taxon>
        <taxon>Metazoa</taxon>
        <taxon>Ecdysozoa</taxon>
        <taxon>Nematoda</taxon>
        <taxon>Chromadorea</taxon>
        <taxon>Rhabditida</taxon>
        <taxon>Tylenchina</taxon>
        <taxon>Cephalobomorpha</taxon>
        <taxon>Cephaloboidea</taxon>
        <taxon>Cephalobidae</taxon>
        <taxon>Acrobeloides</taxon>
    </lineage>
</organism>
<dbReference type="Proteomes" id="UP000887540">
    <property type="component" value="Unplaced"/>
</dbReference>